<evidence type="ECO:0000313" key="1">
    <source>
        <dbReference type="EMBL" id="MXQ96622.1"/>
    </source>
</evidence>
<organism evidence="1 2">
    <name type="scientific">Bos mutus</name>
    <name type="common">wild yak</name>
    <dbReference type="NCBI Taxonomy" id="72004"/>
    <lineage>
        <taxon>Eukaryota</taxon>
        <taxon>Metazoa</taxon>
        <taxon>Chordata</taxon>
        <taxon>Craniata</taxon>
        <taxon>Vertebrata</taxon>
        <taxon>Euteleostomi</taxon>
        <taxon>Mammalia</taxon>
        <taxon>Eutheria</taxon>
        <taxon>Laurasiatheria</taxon>
        <taxon>Artiodactyla</taxon>
        <taxon>Ruminantia</taxon>
        <taxon>Pecora</taxon>
        <taxon>Bovidae</taxon>
        <taxon>Bovinae</taxon>
        <taxon>Bos</taxon>
    </lineage>
</organism>
<keyword evidence="2" id="KW-1185">Reference proteome</keyword>
<accession>A0A6B0S3Z7</accession>
<dbReference type="AlphaFoldDB" id="A0A6B0S3Z7"/>
<protein>
    <submittedName>
        <fullName evidence="1">Uncharacterized protein</fullName>
    </submittedName>
</protein>
<proteinExistence type="predicted"/>
<dbReference type="EMBL" id="VBQZ03000167">
    <property type="protein sequence ID" value="MXQ96622.1"/>
    <property type="molecule type" value="Genomic_DNA"/>
</dbReference>
<sequence>MATLKVLTLVPPTGPGMCICFHRLARATARGQSSCCWEPLWVFTPNASAAGTARVPGSVSAGTVLRKPHSGAAESRDRFARSPIFDCIH</sequence>
<comment type="caution">
    <text evidence="1">The sequence shown here is derived from an EMBL/GenBank/DDBJ whole genome shotgun (WGS) entry which is preliminary data.</text>
</comment>
<evidence type="ECO:0000313" key="2">
    <source>
        <dbReference type="Proteomes" id="UP000322234"/>
    </source>
</evidence>
<gene>
    <name evidence="1" type="ORF">E5288_WYG022014</name>
</gene>
<name>A0A6B0S3Z7_9CETA</name>
<dbReference type="Proteomes" id="UP000322234">
    <property type="component" value="Unassembled WGS sequence"/>
</dbReference>
<reference evidence="1" key="1">
    <citation type="submission" date="2019-10" db="EMBL/GenBank/DDBJ databases">
        <title>The sequence and de novo assembly of the wild yak genome.</title>
        <authorList>
            <person name="Liu Y."/>
        </authorList>
    </citation>
    <scope>NUCLEOTIDE SEQUENCE [LARGE SCALE GENOMIC DNA]</scope>
    <source>
        <strain evidence="1">WY2019</strain>
    </source>
</reference>